<reference evidence="1 2" key="1">
    <citation type="submission" date="2018-03" db="EMBL/GenBank/DDBJ databases">
        <authorList>
            <person name="Keele B.F."/>
        </authorList>
    </citation>
    <scope>NUCLEOTIDE SEQUENCE [LARGE SCALE GENOMIC DNA]</scope>
    <source>
        <strain evidence="1 2">YL28-9</strain>
    </source>
</reference>
<keyword evidence="2" id="KW-1185">Reference proteome</keyword>
<proteinExistence type="predicted"/>
<evidence type="ECO:0000313" key="1">
    <source>
        <dbReference type="EMBL" id="PST82942.1"/>
    </source>
</evidence>
<sequence length="120" mass="13071">MGLAACDKTAEEQVTLSGTYKGTFERRGLQQTKKAAVSLTFAGNSWEGSTDTPQYPALCNGKFLLTVNQVKFSNACTWPVNLDGSLILSGDYALQFSGEVITLTKVYKSGERDIYSLTKQ</sequence>
<gene>
    <name evidence="1" type="ORF">C7T94_09945</name>
</gene>
<name>A0A2T3HKH2_9SPHI</name>
<dbReference type="AlphaFoldDB" id="A0A2T3HKH2"/>
<dbReference type="OrthoDB" id="708590at2"/>
<comment type="caution">
    <text evidence="1">The sequence shown here is derived from an EMBL/GenBank/DDBJ whole genome shotgun (WGS) entry which is preliminary data.</text>
</comment>
<protein>
    <recommendedName>
        <fullName evidence="3">Lipocalin-like domain-containing protein</fullName>
    </recommendedName>
</protein>
<accession>A0A2T3HKH2</accession>
<organism evidence="1 2">
    <name type="scientific">Pedobacter yulinensis</name>
    <dbReference type="NCBI Taxonomy" id="2126353"/>
    <lineage>
        <taxon>Bacteria</taxon>
        <taxon>Pseudomonadati</taxon>
        <taxon>Bacteroidota</taxon>
        <taxon>Sphingobacteriia</taxon>
        <taxon>Sphingobacteriales</taxon>
        <taxon>Sphingobacteriaceae</taxon>
        <taxon>Pedobacter</taxon>
    </lineage>
</organism>
<dbReference type="EMBL" id="PYLS01000005">
    <property type="protein sequence ID" value="PST82942.1"/>
    <property type="molecule type" value="Genomic_DNA"/>
</dbReference>
<dbReference type="Proteomes" id="UP000240912">
    <property type="component" value="Unassembled WGS sequence"/>
</dbReference>
<evidence type="ECO:0008006" key="3">
    <source>
        <dbReference type="Google" id="ProtNLM"/>
    </source>
</evidence>
<evidence type="ECO:0000313" key="2">
    <source>
        <dbReference type="Proteomes" id="UP000240912"/>
    </source>
</evidence>